<evidence type="ECO:0000313" key="4">
    <source>
        <dbReference type="EMBL" id="MBM7837724.1"/>
    </source>
</evidence>
<accession>A0ABS2SQC7</accession>
<evidence type="ECO:0000256" key="2">
    <source>
        <dbReference type="ARBA" id="ARBA00022969"/>
    </source>
</evidence>
<comment type="caution">
    <text evidence="4">The sequence shown here is derived from an EMBL/GenBank/DDBJ whole genome shotgun (WGS) entry which is preliminary data.</text>
</comment>
<dbReference type="GO" id="GO:0003810">
    <property type="term" value="F:protein-glutamine gamma-glutamyltransferase activity"/>
    <property type="evidence" value="ECO:0007669"/>
    <property type="project" value="UniProtKB-EC"/>
</dbReference>
<reference evidence="4" key="1">
    <citation type="submission" date="2021-01" db="EMBL/GenBank/DDBJ databases">
        <title>Genomic Encyclopedia of Type Strains, Phase IV (KMG-IV): sequencing the most valuable type-strain genomes for metagenomic binning, comparative biology and taxonomic classification.</title>
        <authorList>
            <person name="Goeker M."/>
        </authorList>
    </citation>
    <scope>NUCLEOTIDE SEQUENCE</scope>
    <source>
        <strain evidence="4">DSM 21943</strain>
    </source>
</reference>
<dbReference type="NCBIfam" id="NF002869">
    <property type="entry name" value="PRK03187.1"/>
    <property type="match status" value="1"/>
</dbReference>
<dbReference type="Pfam" id="PF20085">
    <property type="entry name" value="TGL"/>
    <property type="match status" value="1"/>
</dbReference>
<keyword evidence="5" id="KW-1185">Reference proteome</keyword>
<dbReference type="RefSeq" id="WP_035422086.1">
    <property type="nucleotide sequence ID" value="NZ_JAFBCV010000002.1"/>
</dbReference>
<proteinExistence type="inferred from homology"/>
<keyword evidence="2" id="KW-0749">Sporulation</keyword>
<name>A0ABS2SQC7_9BACI</name>
<sequence length="268" mass="30752">MIEINGKPLDLSTLPALSQVEQAIVQSLAATDVVYSYQNPKELSFELALRTNILQASVALLQSGARFESFQKSYCNPRFWYRMPNGAFQLRQGVRPSSAIDDIFYNGQLYGFECATAIIMIFYKAVRESIDQPSFDRLFQQLYLYSWEHDEDLQLETREGTDFVIGDCVYFNNPDFAPENAVWRGENAIKLDDDLYYGHGTAIASSEQIIFHLNQQRRPGSTLSAYLLNQVTRLNFRFVRTFSDTGYSPRTGLDSAIFVEQQRLSRFM</sequence>
<protein>
    <submittedName>
        <fullName evidence="4">Protein-glutamine gamma-glutamyltransferase</fullName>
        <ecNumber evidence="4">2.3.2.13</ecNumber>
    </submittedName>
</protein>
<evidence type="ECO:0000313" key="5">
    <source>
        <dbReference type="Proteomes" id="UP001179280"/>
    </source>
</evidence>
<dbReference type="HAMAP" id="MF_00727">
    <property type="entry name" value="Tgl"/>
    <property type="match status" value="1"/>
</dbReference>
<organism evidence="4 5">
    <name type="scientific">Shouchella xiaoxiensis</name>
    <dbReference type="NCBI Taxonomy" id="766895"/>
    <lineage>
        <taxon>Bacteria</taxon>
        <taxon>Bacillati</taxon>
        <taxon>Bacillota</taxon>
        <taxon>Bacilli</taxon>
        <taxon>Bacillales</taxon>
        <taxon>Bacillaceae</taxon>
        <taxon>Shouchella</taxon>
    </lineage>
</organism>
<dbReference type="EMBL" id="JAFBCV010000002">
    <property type="protein sequence ID" value="MBM7837724.1"/>
    <property type="molecule type" value="Genomic_DNA"/>
</dbReference>
<evidence type="ECO:0000256" key="1">
    <source>
        <dbReference type="ARBA" id="ARBA00022679"/>
    </source>
</evidence>
<dbReference type="Proteomes" id="UP001179280">
    <property type="component" value="Unassembled WGS sequence"/>
</dbReference>
<keyword evidence="1 4" id="KW-0808">Transferase</keyword>
<evidence type="ECO:0000256" key="3">
    <source>
        <dbReference type="ARBA" id="ARBA00023315"/>
    </source>
</evidence>
<dbReference type="InterPro" id="IPR020916">
    <property type="entry name" value="Gln_gamma-glutamylTfrase_bac"/>
</dbReference>
<keyword evidence="3 4" id="KW-0012">Acyltransferase</keyword>
<dbReference type="EC" id="2.3.2.13" evidence="4"/>
<gene>
    <name evidence="4" type="ORF">JOC54_000955</name>
</gene>